<dbReference type="AlphaFoldDB" id="A0A3D8K0I3"/>
<dbReference type="EMBL" id="QRGA01000006">
    <property type="protein sequence ID" value="RDU98923.1"/>
    <property type="molecule type" value="Genomic_DNA"/>
</dbReference>
<evidence type="ECO:0000313" key="3">
    <source>
        <dbReference type="Proteomes" id="UP000256838"/>
    </source>
</evidence>
<name>A0A3D8K0I3_9BURK</name>
<sequence length="78" mass="8817">MLNSSHSPTRQPSDLMHELAHRIRNHEPEKVSMSSEGVMLLKAYGGRAGWRATAARCACPYSTPRVARRRGRRAIRCE</sequence>
<protein>
    <submittedName>
        <fullName evidence="2">ImmA/IrrE family metallo-endopeptidase</fullName>
    </submittedName>
</protein>
<dbReference type="Proteomes" id="UP000256838">
    <property type="component" value="Unassembled WGS sequence"/>
</dbReference>
<dbReference type="Pfam" id="PF06114">
    <property type="entry name" value="Peptidase_M78"/>
    <property type="match status" value="1"/>
</dbReference>
<reference evidence="2 3" key="1">
    <citation type="submission" date="2018-08" db="EMBL/GenBank/DDBJ databases">
        <title>Paraburkholderia sp. DHOM06 isolated from forest soil.</title>
        <authorList>
            <person name="Gao Z.-H."/>
            <person name="Qiu L.-H."/>
        </authorList>
    </citation>
    <scope>NUCLEOTIDE SEQUENCE [LARGE SCALE GENOMIC DNA]</scope>
    <source>
        <strain evidence="2 3">DHOM06</strain>
    </source>
</reference>
<keyword evidence="3" id="KW-1185">Reference proteome</keyword>
<comment type="caution">
    <text evidence="2">The sequence shown here is derived from an EMBL/GenBank/DDBJ whole genome shotgun (WGS) entry which is preliminary data.</text>
</comment>
<accession>A0A3D8K0I3</accession>
<organism evidence="2 3">
    <name type="scientific">Trinickia dinghuensis</name>
    <dbReference type="NCBI Taxonomy" id="2291023"/>
    <lineage>
        <taxon>Bacteria</taxon>
        <taxon>Pseudomonadati</taxon>
        <taxon>Pseudomonadota</taxon>
        <taxon>Betaproteobacteria</taxon>
        <taxon>Burkholderiales</taxon>
        <taxon>Burkholderiaceae</taxon>
        <taxon>Trinickia</taxon>
    </lineage>
</organism>
<dbReference type="OrthoDB" id="572608at2"/>
<dbReference type="InterPro" id="IPR010359">
    <property type="entry name" value="IrrE_HExxH"/>
</dbReference>
<gene>
    <name evidence="2" type="ORF">DWV00_11805</name>
</gene>
<evidence type="ECO:0000313" key="2">
    <source>
        <dbReference type="EMBL" id="RDU98923.1"/>
    </source>
</evidence>
<evidence type="ECO:0000259" key="1">
    <source>
        <dbReference type="Pfam" id="PF06114"/>
    </source>
</evidence>
<proteinExistence type="predicted"/>
<feature type="domain" description="IrrE N-terminal-like" evidence="1">
    <location>
        <begin position="1"/>
        <end position="30"/>
    </location>
</feature>